<gene>
    <name evidence="3" type="ORF">PSON_ATCC_30995.1.T1320149</name>
</gene>
<feature type="domain" description="BRO1" evidence="2">
    <location>
        <begin position="39"/>
        <end position="493"/>
    </location>
</feature>
<name>A0A8S1R2D3_9CILI</name>
<dbReference type="InterPro" id="IPR004328">
    <property type="entry name" value="BRO1_dom"/>
</dbReference>
<dbReference type="GO" id="GO:0043328">
    <property type="term" value="P:protein transport to vacuole involved in ubiquitin-dependent protein catabolic process via the multivesicular body sorting pathway"/>
    <property type="evidence" value="ECO:0007669"/>
    <property type="project" value="TreeGrafter"/>
</dbReference>
<dbReference type="OrthoDB" id="300595at2759"/>
<evidence type="ECO:0000259" key="2">
    <source>
        <dbReference type="PROSITE" id="PS51180"/>
    </source>
</evidence>
<dbReference type="PROSITE" id="PS51180">
    <property type="entry name" value="BRO1"/>
    <property type="match status" value="1"/>
</dbReference>
<comment type="caution">
    <text evidence="3">The sequence shown here is derived from an EMBL/GenBank/DDBJ whole genome shotgun (WGS) entry which is preliminary data.</text>
</comment>
<dbReference type="AlphaFoldDB" id="A0A8S1R2D3"/>
<protein>
    <recommendedName>
        <fullName evidence="2">BRO1 domain-containing protein</fullName>
    </recommendedName>
</protein>
<dbReference type="Proteomes" id="UP000692954">
    <property type="component" value="Unassembled WGS sequence"/>
</dbReference>
<feature type="coiled-coil region" evidence="1">
    <location>
        <begin position="551"/>
        <end position="578"/>
    </location>
</feature>
<evidence type="ECO:0000313" key="3">
    <source>
        <dbReference type="EMBL" id="CAD8121497.1"/>
    </source>
</evidence>
<organism evidence="3 4">
    <name type="scientific">Paramecium sonneborni</name>
    <dbReference type="NCBI Taxonomy" id="65129"/>
    <lineage>
        <taxon>Eukaryota</taxon>
        <taxon>Sar</taxon>
        <taxon>Alveolata</taxon>
        <taxon>Ciliophora</taxon>
        <taxon>Intramacronucleata</taxon>
        <taxon>Oligohymenophorea</taxon>
        <taxon>Peniculida</taxon>
        <taxon>Parameciidae</taxon>
        <taxon>Paramecium</taxon>
    </lineage>
</organism>
<keyword evidence="4" id="KW-1185">Reference proteome</keyword>
<sequence length="684" mass="80611">MNISFRFKQTKISQFPKTENKTLISISECRIRLVQFQYQECLKGNFDACSQLEKLLLEYMALLDEILKQQIKEEITFSWNDSYEPNKFTQSNQWHYEYACNLYNLGILLYHQGENVQQIKDSLTKSRNSLWCYQKLQEVLPFINSKTLQQHSDLSVVHIYMLNSYASAFGYKKLYDHFKQTNKGNEELMESLGFLQEANKLYDSSIRYLIQSKQCHKKQIPPIIYNQLLEKFTNDSTISEVILYVELAKIMADTAKEFPKELRMGKAIAYINKAEQAITSIFKKYKTKNQFLVDQLTQIAVQKKEYNYLNDKVNKNPIAKEYELLQLTVKQDLIKPKAPDFYAQNNELKQKQEDEKKLGVVKLIEEVNSKKLQANEQLVQFQNQYTTIFTQNNLQYMLDAFQNAEQLKLTPSIQQKVDFIKDRGGWKGYSQQINKVHQLQQEQGKQLIQIKNIIDQQTQIMGNVEQGKKQITQQQIEVFRKVFDDLQKRLLEANYIHKNNEDQIEKVKDQLLFIEQNNNQMITSKMQTSLQESQKFYKQNIIHLKSVSLSVEIINNKLEMIKQQLTSLEKYIDDLRLDKSLLNGIDQFMQQQIMKIINQKINGYDQIFQSINLNQLEEVSKKLKEQQLFMAIANQDEDAFENSLKSIIEAFQNLDYGQQFYESVQLQIVQVSQALQELVNRVNQ</sequence>
<reference evidence="3" key="1">
    <citation type="submission" date="2021-01" db="EMBL/GenBank/DDBJ databases">
        <authorList>
            <consortium name="Genoscope - CEA"/>
            <person name="William W."/>
        </authorList>
    </citation>
    <scope>NUCLEOTIDE SEQUENCE</scope>
</reference>
<accession>A0A8S1R2D3</accession>
<evidence type="ECO:0000256" key="1">
    <source>
        <dbReference type="SAM" id="Coils"/>
    </source>
</evidence>
<evidence type="ECO:0000313" key="4">
    <source>
        <dbReference type="Proteomes" id="UP000692954"/>
    </source>
</evidence>
<dbReference type="PANTHER" id="PTHR23030">
    <property type="entry name" value="PCD6 INTERACTING PROTEIN-RELATED"/>
    <property type="match status" value="1"/>
</dbReference>
<dbReference type="PANTHER" id="PTHR23030:SF30">
    <property type="entry name" value="TYROSINE-PROTEIN PHOSPHATASE NON-RECEPTOR TYPE 23"/>
    <property type="match status" value="1"/>
</dbReference>
<dbReference type="EMBL" id="CAJJDN010000132">
    <property type="protein sequence ID" value="CAD8121497.1"/>
    <property type="molecule type" value="Genomic_DNA"/>
</dbReference>
<keyword evidence="1" id="KW-0175">Coiled coil</keyword>
<dbReference type="GO" id="GO:0005768">
    <property type="term" value="C:endosome"/>
    <property type="evidence" value="ECO:0007669"/>
    <property type="project" value="TreeGrafter"/>
</dbReference>
<proteinExistence type="predicted"/>